<comment type="caution">
    <text evidence="1">The sequence shown here is derived from an EMBL/GenBank/DDBJ whole genome shotgun (WGS) entry which is preliminary data.</text>
</comment>
<reference evidence="1" key="1">
    <citation type="submission" date="2022-08" db="EMBL/GenBank/DDBJ databases">
        <authorList>
            <consortium name="DOE Joint Genome Institute"/>
            <person name="Min B."/>
            <person name="Riley R."/>
            <person name="Sierra-Patev S."/>
            <person name="Naranjo-Ortiz M."/>
            <person name="Looney B."/>
            <person name="Konkel Z."/>
            <person name="Slot J.C."/>
            <person name="Sakamoto Y."/>
            <person name="Steenwyk J.L."/>
            <person name="Rokas A."/>
            <person name="Carro J."/>
            <person name="Camarero S."/>
            <person name="Ferreira P."/>
            <person name="Molpeceres G."/>
            <person name="Ruiz-Duenas F.J."/>
            <person name="Serrano A."/>
            <person name="Henrissat B."/>
            <person name="Drula E."/>
            <person name="Hughes K.W."/>
            <person name="Mata J.L."/>
            <person name="Ishikawa N.K."/>
            <person name="Vargas-Isla R."/>
            <person name="Ushijima S."/>
            <person name="Smith C.A."/>
            <person name="Ahrendt S."/>
            <person name="Andreopoulos W."/>
            <person name="He G."/>
            <person name="Labutti K."/>
            <person name="Lipzen A."/>
            <person name="Ng V."/>
            <person name="Sandor L."/>
            <person name="Barry K."/>
            <person name="Martinez A.T."/>
            <person name="Xiao Y."/>
            <person name="Gibbons J.G."/>
            <person name="Terashima K."/>
            <person name="Hibbett D.S."/>
            <person name="Grigoriev I.V."/>
        </authorList>
    </citation>
    <scope>NUCLEOTIDE SEQUENCE</scope>
    <source>
        <strain evidence="1">TFB9207</strain>
    </source>
</reference>
<evidence type="ECO:0000313" key="1">
    <source>
        <dbReference type="EMBL" id="KAJ3836059.1"/>
    </source>
</evidence>
<protein>
    <submittedName>
        <fullName evidence="1">Uncharacterized protein</fullName>
    </submittedName>
</protein>
<dbReference type="Proteomes" id="UP001163846">
    <property type="component" value="Unassembled WGS sequence"/>
</dbReference>
<proteinExistence type="predicted"/>
<evidence type="ECO:0000313" key="2">
    <source>
        <dbReference type="Proteomes" id="UP001163846"/>
    </source>
</evidence>
<keyword evidence="2" id="KW-1185">Reference proteome</keyword>
<dbReference type="AlphaFoldDB" id="A0AA38P4B7"/>
<gene>
    <name evidence="1" type="ORF">F5878DRAFT_626195</name>
</gene>
<sequence>MLSAINVNVTTLKSKMLLPESLRIRNYTQDINWLRTRLALFRYSPEDILNSIPHSPILLVPALFCCSLLVSLHYIFSRKKSAATPTMNTSIASLNSLHTRNRLARSLSTFVVPTPLSKSRFPTGFLLRVIPPRDNTIQIDLALLLASLISGKLELRDQWIDNGNDKDEPGYVHPLDLLLNGTLEVNDYRIQLKVGRKIWASVSSWVLLVGYGGTSTATAETSTQFAPKPFDTPIEQFGQHIRSSIKIDLDYASYASLELILKTFVVSIPSGGQGLVEFNVLAPQVKWLSKEFVLCAISFTYSDLADDASKPTPTPLLLSLKHVIEILSSVCTSLSSDSSAPHILSCTNSSSDHASALCQTVRDGDFGERENGCEQGWNGKRSMMIWQAALLRIGWVQRWVVVVSK</sequence>
<accession>A0AA38P4B7</accession>
<name>A0AA38P4B7_9AGAR</name>
<organism evidence="1 2">
    <name type="scientific">Lentinula raphanica</name>
    <dbReference type="NCBI Taxonomy" id="153919"/>
    <lineage>
        <taxon>Eukaryota</taxon>
        <taxon>Fungi</taxon>
        <taxon>Dikarya</taxon>
        <taxon>Basidiomycota</taxon>
        <taxon>Agaricomycotina</taxon>
        <taxon>Agaricomycetes</taxon>
        <taxon>Agaricomycetidae</taxon>
        <taxon>Agaricales</taxon>
        <taxon>Marasmiineae</taxon>
        <taxon>Omphalotaceae</taxon>
        <taxon>Lentinula</taxon>
    </lineage>
</organism>
<dbReference type="EMBL" id="MU806353">
    <property type="protein sequence ID" value="KAJ3836059.1"/>
    <property type="molecule type" value="Genomic_DNA"/>
</dbReference>